<reference evidence="2 3" key="1">
    <citation type="submission" date="2021-02" db="EMBL/GenBank/DDBJ databases">
        <title>Complete genome of Desulfoluna sp. strain ASN36.</title>
        <authorList>
            <person name="Takahashi A."/>
            <person name="Kojima H."/>
            <person name="Fukui M."/>
        </authorList>
    </citation>
    <scope>NUCLEOTIDE SEQUENCE [LARGE SCALE GENOMIC DNA]</scope>
    <source>
        <strain evidence="2 3">ASN36</strain>
    </source>
</reference>
<dbReference type="Gene3D" id="3.40.190.10">
    <property type="entry name" value="Periplasmic binding protein-like II"/>
    <property type="match status" value="1"/>
</dbReference>
<dbReference type="Pfam" id="PF12849">
    <property type="entry name" value="PBP_like_2"/>
    <property type="match status" value="1"/>
</dbReference>
<proteinExistence type="predicted"/>
<protein>
    <recommendedName>
        <fullName evidence="1">PBP domain-containing protein</fullName>
    </recommendedName>
</protein>
<dbReference type="EMBL" id="AP024488">
    <property type="protein sequence ID" value="BCS96509.1"/>
    <property type="molecule type" value="Genomic_DNA"/>
</dbReference>
<evidence type="ECO:0000259" key="1">
    <source>
        <dbReference type="Pfam" id="PF12849"/>
    </source>
</evidence>
<evidence type="ECO:0000313" key="3">
    <source>
        <dbReference type="Proteomes" id="UP001320148"/>
    </source>
</evidence>
<feature type="domain" description="PBP" evidence="1">
    <location>
        <begin position="20"/>
        <end position="123"/>
    </location>
</feature>
<name>A0ABM7PFY3_9BACT</name>
<organism evidence="2 3">
    <name type="scientific">Desulfoluna limicola</name>
    <dbReference type="NCBI Taxonomy" id="2810562"/>
    <lineage>
        <taxon>Bacteria</taxon>
        <taxon>Pseudomonadati</taxon>
        <taxon>Thermodesulfobacteriota</taxon>
        <taxon>Desulfobacteria</taxon>
        <taxon>Desulfobacterales</taxon>
        <taxon>Desulfolunaceae</taxon>
        <taxon>Desulfoluna</taxon>
    </lineage>
</organism>
<dbReference type="InterPro" id="IPR024370">
    <property type="entry name" value="PBP_domain"/>
</dbReference>
<accession>A0ABM7PFY3</accession>
<evidence type="ECO:0000313" key="2">
    <source>
        <dbReference type="EMBL" id="BCS96509.1"/>
    </source>
</evidence>
<dbReference type="Proteomes" id="UP001320148">
    <property type="component" value="Chromosome"/>
</dbReference>
<gene>
    <name evidence="2" type="ORF">DSLASN_21410</name>
</gene>
<keyword evidence="3" id="KW-1185">Reference proteome</keyword>
<dbReference type="SUPFAM" id="SSF53850">
    <property type="entry name" value="Periplasmic binding protein-like II"/>
    <property type="match status" value="1"/>
</dbReference>
<sequence>MVAAILCLFLGSASAEQLRVIGNRSVPAASLDQKTIQNIYLGKMKLWENGMKVEFVTLSKGDTQDAFLKNYVKKNNSTFTRYWKKKVFTGGGQAPVSFEKERDLVKYVETTKGAIGFVTSGANTDQVKILSEMSI</sequence>